<accession>A0A8D2CUM3</accession>
<reference evidence="1" key="1">
    <citation type="submission" date="2025-08" db="UniProtKB">
        <authorList>
            <consortium name="Ensembl"/>
        </authorList>
    </citation>
    <scope>IDENTIFICATION</scope>
</reference>
<dbReference type="AlphaFoldDB" id="A0A8D2CUM3"/>
<dbReference type="InterPro" id="IPR023803">
    <property type="entry name" value="Ribosomal_bS16_dom_sf"/>
</dbReference>
<dbReference type="Ensembl" id="ENSSVLT00005016720.1">
    <property type="protein sequence ID" value="ENSSVLP00005015063.1"/>
    <property type="gene ID" value="ENSSVLG00005012042.1"/>
</dbReference>
<sequence length="126" mass="13747">IISLATLLCKAYGEGHLTICLALGGVTNRPFHCIVLVQQEGSYDPLPKGHGEKLSCLQPGQDPHWPGCETHLSKPMEKHLGLSNFSPLHPMITKAENWKEMVGRLSSLTDEEAAAQEVEMCSAVQN</sequence>
<reference evidence="1" key="2">
    <citation type="submission" date="2025-09" db="UniProtKB">
        <authorList>
            <consortium name="Ensembl"/>
        </authorList>
    </citation>
    <scope>IDENTIFICATION</scope>
</reference>
<protein>
    <submittedName>
        <fullName evidence="1">Uncharacterized protein</fullName>
    </submittedName>
</protein>
<dbReference type="SUPFAM" id="SSF54565">
    <property type="entry name" value="Ribosomal protein S16"/>
    <property type="match status" value="1"/>
</dbReference>
<name>A0A8D2CUM3_SCIVU</name>
<keyword evidence="2" id="KW-1185">Reference proteome</keyword>
<evidence type="ECO:0000313" key="1">
    <source>
        <dbReference type="Ensembl" id="ENSSVLP00005015063.1"/>
    </source>
</evidence>
<proteinExistence type="predicted"/>
<dbReference type="Gene3D" id="3.30.1320.10">
    <property type="match status" value="1"/>
</dbReference>
<evidence type="ECO:0000313" key="2">
    <source>
        <dbReference type="Proteomes" id="UP000694564"/>
    </source>
</evidence>
<organism evidence="1 2">
    <name type="scientific">Sciurus vulgaris</name>
    <name type="common">Eurasian red squirrel</name>
    <dbReference type="NCBI Taxonomy" id="55149"/>
    <lineage>
        <taxon>Eukaryota</taxon>
        <taxon>Metazoa</taxon>
        <taxon>Chordata</taxon>
        <taxon>Craniata</taxon>
        <taxon>Vertebrata</taxon>
        <taxon>Euteleostomi</taxon>
        <taxon>Mammalia</taxon>
        <taxon>Eutheria</taxon>
        <taxon>Euarchontoglires</taxon>
        <taxon>Glires</taxon>
        <taxon>Rodentia</taxon>
        <taxon>Sciuromorpha</taxon>
        <taxon>Sciuridae</taxon>
        <taxon>Sciurinae</taxon>
        <taxon>Sciurini</taxon>
        <taxon>Sciurus</taxon>
    </lineage>
</organism>
<dbReference type="OrthoDB" id="407221at2759"/>
<dbReference type="Proteomes" id="UP000694564">
    <property type="component" value="Chromosome 3"/>
</dbReference>